<keyword evidence="3" id="KW-1185">Reference proteome</keyword>
<name>A0ABQ5D271_9ASTR</name>
<protein>
    <submittedName>
        <fullName evidence="2">Uncharacterized protein</fullName>
    </submittedName>
</protein>
<comment type="caution">
    <text evidence="2">The sequence shown here is derived from an EMBL/GenBank/DDBJ whole genome shotgun (WGS) entry which is preliminary data.</text>
</comment>
<feature type="region of interest" description="Disordered" evidence="1">
    <location>
        <begin position="90"/>
        <end position="112"/>
    </location>
</feature>
<dbReference type="EMBL" id="BQNB010014688">
    <property type="protein sequence ID" value="GJT31214.1"/>
    <property type="molecule type" value="Genomic_DNA"/>
</dbReference>
<evidence type="ECO:0000256" key="1">
    <source>
        <dbReference type="SAM" id="MobiDB-lite"/>
    </source>
</evidence>
<reference evidence="2" key="2">
    <citation type="submission" date="2022-01" db="EMBL/GenBank/DDBJ databases">
        <authorList>
            <person name="Yamashiro T."/>
            <person name="Shiraishi A."/>
            <person name="Satake H."/>
            <person name="Nakayama K."/>
        </authorList>
    </citation>
    <scope>NUCLEOTIDE SEQUENCE</scope>
</reference>
<feature type="compositionally biased region" description="Polar residues" evidence="1">
    <location>
        <begin position="99"/>
        <end position="112"/>
    </location>
</feature>
<evidence type="ECO:0000313" key="3">
    <source>
        <dbReference type="Proteomes" id="UP001151760"/>
    </source>
</evidence>
<reference evidence="2" key="1">
    <citation type="journal article" date="2022" name="Int. J. Mol. Sci.">
        <title>Draft Genome of Tanacetum Coccineum: Genomic Comparison of Closely Related Tanacetum-Family Plants.</title>
        <authorList>
            <person name="Yamashiro T."/>
            <person name="Shiraishi A."/>
            <person name="Nakayama K."/>
            <person name="Satake H."/>
        </authorList>
    </citation>
    <scope>NUCLEOTIDE SEQUENCE</scope>
</reference>
<gene>
    <name evidence="2" type="ORF">Tco_0911489</name>
</gene>
<accession>A0ABQ5D271</accession>
<organism evidence="2 3">
    <name type="scientific">Tanacetum coccineum</name>
    <dbReference type="NCBI Taxonomy" id="301880"/>
    <lineage>
        <taxon>Eukaryota</taxon>
        <taxon>Viridiplantae</taxon>
        <taxon>Streptophyta</taxon>
        <taxon>Embryophyta</taxon>
        <taxon>Tracheophyta</taxon>
        <taxon>Spermatophyta</taxon>
        <taxon>Magnoliopsida</taxon>
        <taxon>eudicotyledons</taxon>
        <taxon>Gunneridae</taxon>
        <taxon>Pentapetalae</taxon>
        <taxon>asterids</taxon>
        <taxon>campanulids</taxon>
        <taxon>Asterales</taxon>
        <taxon>Asteraceae</taxon>
        <taxon>Asteroideae</taxon>
        <taxon>Anthemideae</taxon>
        <taxon>Anthemidinae</taxon>
        <taxon>Tanacetum</taxon>
    </lineage>
</organism>
<sequence length="112" mass="12247">MIDSSVDVILLGARCSSVFPATERCDEPIANTGEAIRDIVGQRMLLARYDSGLWKAVETVTRKPLRESILLRIENSWLCFRGPPSGTRGLQEAQGVSCPGQSGHRSLLSSFI</sequence>
<dbReference type="Proteomes" id="UP001151760">
    <property type="component" value="Unassembled WGS sequence"/>
</dbReference>
<evidence type="ECO:0000313" key="2">
    <source>
        <dbReference type="EMBL" id="GJT31214.1"/>
    </source>
</evidence>
<proteinExistence type="predicted"/>